<gene>
    <name evidence="2" type="ORF">PROFUN_15117</name>
</gene>
<dbReference type="InterPro" id="IPR046372">
    <property type="entry name" value="PARG_cat_C"/>
</dbReference>
<evidence type="ECO:0000313" key="2">
    <source>
        <dbReference type="EMBL" id="PRP77223.1"/>
    </source>
</evidence>
<name>A0A2P6MZW6_9EUKA</name>
<dbReference type="GO" id="GO:0006282">
    <property type="term" value="P:regulation of DNA repair"/>
    <property type="evidence" value="ECO:0007669"/>
    <property type="project" value="InterPro"/>
</dbReference>
<feature type="domain" description="PARG catalytic Macro" evidence="1">
    <location>
        <begin position="184"/>
        <end position="304"/>
    </location>
</feature>
<organism evidence="2 3">
    <name type="scientific">Planoprotostelium fungivorum</name>
    <dbReference type="NCBI Taxonomy" id="1890364"/>
    <lineage>
        <taxon>Eukaryota</taxon>
        <taxon>Amoebozoa</taxon>
        <taxon>Evosea</taxon>
        <taxon>Variosea</taxon>
        <taxon>Cavosteliida</taxon>
        <taxon>Cavosteliaceae</taxon>
        <taxon>Planoprotostelium</taxon>
    </lineage>
</organism>
<dbReference type="GO" id="GO:1990966">
    <property type="term" value="P:ATP generation from poly-ADP-D-ribose"/>
    <property type="evidence" value="ECO:0007669"/>
    <property type="project" value="TreeGrafter"/>
</dbReference>
<reference evidence="2 3" key="1">
    <citation type="journal article" date="2018" name="Genome Biol. Evol.">
        <title>Multiple Roots of Fruiting Body Formation in Amoebozoa.</title>
        <authorList>
            <person name="Hillmann F."/>
            <person name="Forbes G."/>
            <person name="Novohradska S."/>
            <person name="Ferling I."/>
            <person name="Riege K."/>
            <person name="Groth M."/>
            <person name="Westermann M."/>
            <person name="Marz M."/>
            <person name="Spaller T."/>
            <person name="Winckler T."/>
            <person name="Schaap P."/>
            <person name="Glockner G."/>
        </authorList>
    </citation>
    <scope>NUCLEOTIDE SEQUENCE [LARGE SCALE GENOMIC DNA]</scope>
    <source>
        <strain evidence="2 3">Jena</strain>
    </source>
</reference>
<dbReference type="EMBL" id="MDYQ01000273">
    <property type="protein sequence ID" value="PRP77223.1"/>
    <property type="molecule type" value="Genomic_DNA"/>
</dbReference>
<dbReference type="PANTHER" id="PTHR12837">
    <property type="entry name" value="POLY ADP-RIBOSE GLYCOHYDROLASE"/>
    <property type="match status" value="1"/>
</dbReference>
<dbReference type="GO" id="GO:0005634">
    <property type="term" value="C:nucleus"/>
    <property type="evidence" value="ECO:0007669"/>
    <property type="project" value="TreeGrafter"/>
</dbReference>
<dbReference type="Proteomes" id="UP000241769">
    <property type="component" value="Unassembled WGS sequence"/>
</dbReference>
<dbReference type="InterPro" id="IPR007724">
    <property type="entry name" value="Poly_GlycHdrlase"/>
</dbReference>
<comment type="caution">
    <text evidence="2">The sequence shown here is derived from an EMBL/GenBank/DDBJ whole genome shotgun (WGS) entry which is preliminary data.</text>
</comment>
<dbReference type="PANTHER" id="PTHR12837:SF0">
    <property type="entry name" value="POLY(ADP-RIBOSE) GLYCOHYDROLASE"/>
    <property type="match status" value="1"/>
</dbReference>
<dbReference type="Pfam" id="PF05028">
    <property type="entry name" value="PARG_cat_C"/>
    <property type="match status" value="1"/>
</dbReference>
<dbReference type="AlphaFoldDB" id="A0A2P6MZW6"/>
<dbReference type="GO" id="GO:0009225">
    <property type="term" value="P:nucleotide-sugar metabolic process"/>
    <property type="evidence" value="ECO:0007669"/>
    <property type="project" value="TreeGrafter"/>
</dbReference>
<keyword evidence="3" id="KW-1185">Reference proteome</keyword>
<accession>A0A2P6MZW6</accession>
<dbReference type="OrthoDB" id="1937899at2759"/>
<dbReference type="GO" id="GO:0005737">
    <property type="term" value="C:cytoplasm"/>
    <property type="evidence" value="ECO:0007669"/>
    <property type="project" value="TreeGrafter"/>
</dbReference>
<dbReference type="GO" id="GO:0004649">
    <property type="term" value="F:poly(ADP-ribose) glycohydrolase activity"/>
    <property type="evidence" value="ECO:0007669"/>
    <property type="project" value="InterPro"/>
</dbReference>
<dbReference type="GO" id="GO:0005975">
    <property type="term" value="P:carbohydrate metabolic process"/>
    <property type="evidence" value="ECO:0007669"/>
    <property type="project" value="InterPro"/>
</dbReference>
<evidence type="ECO:0000313" key="3">
    <source>
        <dbReference type="Proteomes" id="UP000241769"/>
    </source>
</evidence>
<protein>
    <recommendedName>
        <fullName evidence="1">PARG catalytic Macro domain-containing protein</fullName>
    </recommendedName>
</protein>
<dbReference type="InParanoid" id="A0A2P6MZW6"/>
<evidence type="ECO:0000259" key="1">
    <source>
        <dbReference type="Pfam" id="PF05028"/>
    </source>
</evidence>
<sequence length="344" mass="38571">MSGSQGLPEGCLVRVTKDSKKLWKNFRPKMQSSNKRLLLDMIDKEGEKPQGDLIFERWSIIQPSSLSLDPERLKGLIVEETLDIYRYQQTDTEDYYVNFADASLFGFYGGPLFAQDEHQVAEHPILGSLRRWLDLEAASETKNKEAIPWTKIGDNATPCLIFNAQRSLVIETQADPTKGRQSIYGNSFSYASPATIRAATTVITKETAELNGLRSHNNFIAIEAPKHGHGTYDRSEIEYIFFTAFSGFEAARLHSGDKTVIHTGNWGCGAFGGNGSIMAMLQIAAAAMSGVKKIVYHTFDQKHTRLFREGQKKLQDLWNSRRDLHALLAAIQEEEYQWGVGNGT</sequence>
<dbReference type="STRING" id="1890364.A0A2P6MZW6"/>
<proteinExistence type="predicted"/>